<evidence type="ECO:0000313" key="2">
    <source>
        <dbReference type="EMBL" id="KAL3798284.1"/>
    </source>
</evidence>
<organism evidence="2 3">
    <name type="scientific">Cyclotella cryptica</name>
    <dbReference type="NCBI Taxonomy" id="29204"/>
    <lineage>
        <taxon>Eukaryota</taxon>
        <taxon>Sar</taxon>
        <taxon>Stramenopiles</taxon>
        <taxon>Ochrophyta</taxon>
        <taxon>Bacillariophyta</taxon>
        <taxon>Coscinodiscophyceae</taxon>
        <taxon>Thalassiosirophycidae</taxon>
        <taxon>Stephanodiscales</taxon>
        <taxon>Stephanodiscaceae</taxon>
        <taxon>Cyclotella</taxon>
    </lineage>
</organism>
<feature type="compositionally biased region" description="Low complexity" evidence="1">
    <location>
        <begin position="375"/>
        <end position="407"/>
    </location>
</feature>
<dbReference type="AlphaFoldDB" id="A0ABD3QEA5"/>
<evidence type="ECO:0000313" key="3">
    <source>
        <dbReference type="Proteomes" id="UP001516023"/>
    </source>
</evidence>
<gene>
    <name evidence="2" type="ORF">HJC23_000198</name>
</gene>
<feature type="compositionally biased region" description="Low complexity" evidence="1">
    <location>
        <begin position="419"/>
        <end position="478"/>
    </location>
</feature>
<feature type="region of interest" description="Disordered" evidence="1">
    <location>
        <begin position="209"/>
        <end position="523"/>
    </location>
</feature>
<feature type="compositionally biased region" description="Low complexity" evidence="1">
    <location>
        <begin position="209"/>
        <end position="227"/>
    </location>
</feature>
<sequence length="742" mass="78329">MPMGIHQPMEDTRSGESQVLGQECRILKAGSYPKTLEEPQQGWNELVPHLNEKDDKELDLGILVCKEDGRECVEDSSSSLGGRCLPTLVSSNQGNSISSQETLYDAPHRKLCSKCEGYYSCDGLSPDYIANNIGCGSCIGDYACRHRGGTGSIVMLLQRAQIRGASMELETINTPAYAAVSFIFSYSCTGRDNNSRYDVDYCPEVVTTSMTSSPTSTPTNIPTSAPTVTPTSLPKSTPTVAPTSSPSFTPTVAPTPSSTSAPTITPTSSPMSVPTITPTSSPKSAPTVAPTSSPNSAPTVAPTSSPSFTPTVTPTISSTSAPTITPTSSTTPAPTITPTSSPTSTHTVTPTSLPKSAPTVAPTSSPMSAPTVALTSSPSFTPTVTPTSSSTSAPTITPTSSPMSAPTVNHTSSPTSTLTVAPTSSPKSAPTVAPTSSPKSAPTVTPTSSPTSAPTVTPTSSPTSAPTVAPTFSPTSTPIANSNTAPTSLTTSPIPPATPDGPLKPTHQPTTDKVPKDTTMSNQSNFWYPDWEGDKVGCVQNGKEPSFMTHNPALYLFLTKDACCKEHYSWNFGKCMGDGTGTSGVKWYVNWLGQCLNDGKARDYMVNNPSIWLYDTQEECCNRFYSYAVPECMGTVASTTGSGKFFPDWDGLNLGCIIDVGSTRAPQYMQNNPTLWMFVSLGTSDSFGSEKWYMDWTVSKCVKDCKTGTDCGGLATLWDTLYHSQSECCKEKLWWNTEGCEA</sequence>
<feature type="compositionally biased region" description="Polar residues" evidence="1">
    <location>
        <begin position="479"/>
        <end position="492"/>
    </location>
</feature>
<keyword evidence="3" id="KW-1185">Reference proteome</keyword>
<feature type="compositionally biased region" description="Polar residues" evidence="1">
    <location>
        <begin position="408"/>
        <end position="418"/>
    </location>
</feature>
<evidence type="ECO:0000256" key="1">
    <source>
        <dbReference type="SAM" id="MobiDB-lite"/>
    </source>
</evidence>
<dbReference type="Proteomes" id="UP001516023">
    <property type="component" value="Unassembled WGS sequence"/>
</dbReference>
<reference evidence="2 3" key="1">
    <citation type="journal article" date="2020" name="G3 (Bethesda)">
        <title>Improved Reference Genome for Cyclotella cryptica CCMP332, a Model for Cell Wall Morphogenesis, Salinity Adaptation, and Lipid Production in Diatoms (Bacillariophyta).</title>
        <authorList>
            <person name="Roberts W.R."/>
            <person name="Downey K.M."/>
            <person name="Ruck E.C."/>
            <person name="Traller J.C."/>
            <person name="Alverson A.J."/>
        </authorList>
    </citation>
    <scope>NUCLEOTIDE SEQUENCE [LARGE SCALE GENOMIC DNA]</scope>
    <source>
        <strain evidence="2 3">CCMP332</strain>
    </source>
</reference>
<comment type="caution">
    <text evidence="2">The sequence shown here is derived from an EMBL/GenBank/DDBJ whole genome shotgun (WGS) entry which is preliminary data.</text>
</comment>
<protein>
    <submittedName>
        <fullName evidence="2">Uncharacterized protein</fullName>
    </submittedName>
</protein>
<name>A0ABD3QEA5_9STRA</name>
<accession>A0ABD3QEA5</accession>
<proteinExistence type="predicted"/>
<dbReference type="EMBL" id="JABMIG020000047">
    <property type="protein sequence ID" value="KAL3798284.1"/>
    <property type="molecule type" value="Genomic_DNA"/>
</dbReference>
<dbReference type="PANTHER" id="PTHR36489">
    <property type="entry name" value="PROTEIN-COUPLED RECEPTOR GPR1, PUTATIVE-RELATED"/>
    <property type="match status" value="1"/>
</dbReference>
<dbReference type="PANTHER" id="PTHR36489:SF2">
    <property type="entry name" value="APPLE DOMAIN-CONTAINING PROTEIN"/>
    <property type="match status" value="1"/>
</dbReference>
<feature type="compositionally biased region" description="Low complexity" evidence="1">
    <location>
        <begin position="234"/>
        <end position="352"/>
    </location>
</feature>